<organism evidence="1 2">
    <name type="scientific">Candidatus Bilophila faecipullorum</name>
    <dbReference type="NCBI Taxonomy" id="2838482"/>
    <lineage>
        <taxon>Bacteria</taxon>
        <taxon>Pseudomonadati</taxon>
        <taxon>Thermodesulfobacteriota</taxon>
        <taxon>Desulfovibrionia</taxon>
        <taxon>Desulfovibrionales</taxon>
        <taxon>Desulfovibrionaceae</taxon>
        <taxon>Bilophila</taxon>
    </lineage>
</organism>
<comment type="caution">
    <text evidence="1">The sequence shown here is derived from an EMBL/GenBank/DDBJ whole genome shotgun (WGS) entry which is preliminary data.</text>
</comment>
<dbReference type="AlphaFoldDB" id="A0A9D1R2N9"/>
<reference evidence="1" key="2">
    <citation type="submission" date="2021-04" db="EMBL/GenBank/DDBJ databases">
        <authorList>
            <person name="Gilroy R."/>
        </authorList>
    </citation>
    <scope>NUCLEOTIDE SEQUENCE</scope>
    <source>
        <strain evidence="1">ChiSxjej5B17-1746</strain>
    </source>
</reference>
<name>A0A9D1R2N9_9BACT</name>
<sequence>MMETEAPAVPPRVLASFVRLAQAGVWVPLERPCSVYDFLHGALNVDDAFILSRIQTILLNSKVVDDMDGAWLRAGSRLALSAAMPGVVGAALRRNGLFARLREGIRCQAAEQTEEGGCFWLELHVYNSMIAALALPLLTCGFAVEKERMPDPLRPLVCKAPFPTSSVNHQFVRLPAGQASFLS</sequence>
<dbReference type="EMBL" id="DXGI01000293">
    <property type="protein sequence ID" value="HIW79016.1"/>
    <property type="molecule type" value="Genomic_DNA"/>
</dbReference>
<evidence type="ECO:0000313" key="1">
    <source>
        <dbReference type="EMBL" id="HIW79016.1"/>
    </source>
</evidence>
<protein>
    <submittedName>
        <fullName evidence="1">Uncharacterized protein</fullName>
    </submittedName>
</protein>
<evidence type="ECO:0000313" key="2">
    <source>
        <dbReference type="Proteomes" id="UP000824264"/>
    </source>
</evidence>
<accession>A0A9D1R2N9</accession>
<gene>
    <name evidence="1" type="ORF">H9874_07715</name>
</gene>
<reference evidence="1" key="1">
    <citation type="journal article" date="2021" name="PeerJ">
        <title>Extensive microbial diversity within the chicken gut microbiome revealed by metagenomics and culture.</title>
        <authorList>
            <person name="Gilroy R."/>
            <person name="Ravi A."/>
            <person name="Getino M."/>
            <person name="Pursley I."/>
            <person name="Horton D.L."/>
            <person name="Alikhan N.F."/>
            <person name="Baker D."/>
            <person name="Gharbi K."/>
            <person name="Hall N."/>
            <person name="Watson M."/>
            <person name="Adriaenssens E.M."/>
            <person name="Foster-Nyarko E."/>
            <person name="Jarju S."/>
            <person name="Secka A."/>
            <person name="Antonio M."/>
            <person name="Oren A."/>
            <person name="Chaudhuri R.R."/>
            <person name="La Ragione R."/>
            <person name="Hildebrand F."/>
            <person name="Pallen M.J."/>
        </authorList>
    </citation>
    <scope>NUCLEOTIDE SEQUENCE</scope>
    <source>
        <strain evidence="1">ChiSxjej5B17-1746</strain>
    </source>
</reference>
<dbReference type="Proteomes" id="UP000824264">
    <property type="component" value="Unassembled WGS sequence"/>
</dbReference>
<proteinExistence type="predicted"/>